<name>A0A090D345_9BACT</name>
<evidence type="ECO:0000313" key="2">
    <source>
        <dbReference type="EMBL" id="CDR34923.1"/>
    </source>
</evidence>
<dbReference type="EMBL" id="CCEJ010000010">
    <property type="protein sequence ID" value="CDR34923.1"/>
    <property type="molecule type" value="Genomic_DNA"/>
</dbReference>
<accession>A0A090D345</accession>
<reference evidence="2" key="2">
    <citation type="submission" date="2014-09" db="EMBL/GenBank/DDBJ databases">
        <title>Criblamydia sequanensis harbors a mega-plasmid encoding arsenite resistance.</title>
        <authorList>
            <person name="Bertelli C."/>
            <person name="Goesmann A."/>
            <person name="Greub G."/>
        </authorList>
    </citation>
    <scope>NUCLEOTIDE SEQUENCE [LARGE SCALE GENOMIC DNA]</scope>
    <source>
        <strain evidence="2">CRIB-18</strain>
    </source>
</reference>
<dbReference type="STRING" id="1437425.CSEC_2117"/>
<feature type="transmembrane region" description="Helical" evidence="1">
    <location>
        <begin position="96"/>
        <end position="115"/>
    </location>
</feature>
<keyword evidence="1" id="KW-0472">Membrane</keyword>
<evidence type="ECO:0000313" key="3">
    <source>
        <dbReference type="Proteomes" id="UP000031552"/>
    </source>
</evidence>
<dbReference type="Proteomes" id="UP000031552">
    <property type="component" value="Unassembled WGS sequence"/>
</dbReference>
<sequence>MTVELKTAFANVSSFEEWFTLLKEVKEEVSFFGTQYLYVVGYKGTMDIHAASRISASLINKNFEFTMKERLVGKTVVHLTDELYKDNDKRMRSKNFITKIICFIRSIFTLLGMMIRNDKGERFKWEMDSNKNFHLYYTKTQYTKLWGKLPDLEPIKTDPDRWYSNEYYSQGF</sequence>
<dbReference type="RefSeq" id="WP_041018466.1">
    <property type="nucleotide sequence ID" value="NZ_CCEJ010000010.1"/>
</dbReference>
<gene>
    <name evidence="2" type="ORF">CSEC_2117</name>
</gene>
<keyword evidence="1" id="KW-0812">Transmembrane</keyword>
<comment type="caution">
    <text evidence="2">The sequence shown here is derived from an EMBL/GenBank/DDBJ whole genome shotgun (WGS) entry which is preliminary data.</text>
</comment>
<evidence type="ECO:0000256" key="1">
    <source>
        <dbReference type="SAM" id="Phobius"/>
    </source>
</evidence>
<organism evidence="2 3">
    <name type="scientific">Candidatus Criblamydia sequanensis CRIB-18</name>
    <dbReference type="NCBI Taxonomy" id="1437425"/>
    <lineage>
        <taxon>Bacteria</taxon>
        <taxon>Pseudomonadati</taxon>
        <taxon>Chlamydiota</taxon>
        <taxon>Chlamydiia</taxon>
        <taxon>Parachlamydiales</taxon>
        <taxon>Candidatus Criblamydiaceae</taxon>
        <taxon>Candidatus Criblamydia</taxon>
    </lineage>
</organism>
<keyword evidence="1" id="KW-1133">Transmembrane helix</keyword>
<dbReference type="eggNOG" id="ENOG50346NT">
    <property type="taxonomic scope" value="Bacteria"/>
</dbReference>
<reference evidence="2" key="1">
    <citation type="submission" date="2013-12" db="EMBL/GenBank/DDBJ databases">
        <authorList>
            <person name="Linke B."/>
        </authorList>
    </citation>
    <scope>NUCLEOTIDE SEQUENCE [LARGE SCALE GENOMIC DNA]</scope>
    <source>
        <strain evidence="2">CRIB-18</strain>
    </source>
</reference>
<dbReference type="OrthoDB" id="21731at2"/>
<dbReference type="AlphaFoldDB" id="A0A090D345"/>
<proteinExistence type="predicted"/>
<keyword evidence="3" id="KW-1185">Reference proteome</keyword>
<protein>
    <submittedName>
        <fullName evidence="2">Conserved putative membrane protein</fullName>
    </submittedName>
</protein>